<organism evidence="3 4">
    <name type="scientific">Rotaria magnacalcarata</name>
    <dbReference type="NCBI Taxonomy" id="392030"/>
    <lineage>
        <taxon>Eukaryota</taxon>
        <taxon>Metazoa</taxon>
        <taxon>Spiralia</taxon>
        <taxon>Gnathifera</taxon>
        <taxon>Rotifera</taxon>
        <taxon>Eurotatoria</taxon>
        <taxon>Bdelloidea</taxon>
        <taxon>Philodinida</taxon>
        <taxon>Philodinidae</taxon>
        <taxon>Rotaria</taxon>
    </lineage>
</organism>
<dbReference type="Proteomes" id="UP000676336">
    <property type="component" value="Unassembled WGS sequence"/>
</dbReference>
<dbReference type="EMBL" id="CAJOBI010153420">
    <property type="protein sequence ID" value="CAF4820756.1"/>
    <property type="molecule type" value="Genomic_DNA"/>
</dbReference>
<evidence type="ECO:0000256" key="1">
    <source>
        <dbReference type="SAM" id="MobiDB-lite"/>
    </source>
</evidence>
<feature type="compositionally biased region" description="Polar residues" evidence="1">
    <location>
        <begin position="25"/>
        <end position="44"/>
    </location>
</feature>
<evidence type="ECO:0000313" key="4">
    <source>
        <dbReference type="Proteomes" id="UP000676336"/>
    </source>
</evidence>
<feature type="compositionally biased region" description="Polar residues" evidence="1">
    <location>
        <begin position="1"/>
        <end position="12"/>
    </location>
</feature>
<proteinExistence type="predicted"/>
<feature type="compositionally biased region" description="Low complexity" evidence="1">
    <location>
        <begin position="13"/>
        <end position="24"/>
    </location>
</feature>
<protein>
    <submittedName>
        <fullName evidence="3">Uncharacterized protein</fullName>
    </submittedName>
</protein>
<feature type="region of interest" description="Disordered" evidence="1">
    <location>
        <begin position="1"/>
        <end position="44"/>
    </location>
</feature>
<dbReference type="EMBL" id="CAJOBI010155436">
    <property type="protein sequence ID" value="CAF4829408.1"/>
    <property type="molecule type" value="Genomic_DNA"/>
</dbReference>
<evidence type="ECO:0000313" key="3">
    <source>
        <dbReference type="EMBL" id="CAF4829408.1"/>
    </source>
</evidence>
<feature type="non-terminal residue" evidence="3">
    <location>
        <position position="1"/>
    </location>
</feature>
<dbReference type="AlphaFoldDB" id="A0A8S3BGP5"/>
<gene>
    <name evidence="2" type="ORF">SMN809_LOCUS48033</name>
    <name evidence="3" type="ORF">SMN809_LOCUS48410</name>
</gene>
<evidence type="ECO:0000313" key="2">
    <source>
        <dbReference type="EMBL" id="CAF4820756.1"/>
    </source>
</evidence>
<reference evidence="3" key="1">
    <citation type="submission" date="2021-02" db="EMBL/GenBank/DDBJ databases">
        <authorList>
            <person name="Nowell W R."/>
        </authorList>
    </citation>
    <scope>NUCLEOTIDE SEQUENCE</scope>
</reference>
<name>A0A8S3BGP5_9BILA</name>
<comment type="caution">
    <text evidence="3">The sequence shown here is derived from an EMBL/GenBank/DDBJ whole genome shotgun (WGS) entry which is preliminary data.</text>
</comment>
<sequence length="44" mass="4560">MNPARSQSNIVQSRTNTTSSSATSINQIPASNQPSISTTTILPG</sequence>
<accession>A0A8S3BGP5</accession>